<dbReference type="Proteomes" id="UP001152049">
    <property type="component" value="Unassembled WGS sequence"/>
</dbReference>
<keyword evidence="2" id="KW-1185">Reference proteome</keyword>
<dbReference type="EMBL" id="JAOQAZ010000023">
    <property type="protein sequence ID" value="KAJ4253884.1"/>
    <property type="molecule type" value="Genomic_DNA"/>
</dbReference>
<proteinExistence type="predicted"/>
<evidence type="ECO:0000313" key="1">
    <source>
        <dbReference type="EMBL" id="KAJ4253884.1"/>
    </source>
</evidence>
<comment type="caution">
    <text evidence="1">The sequence shown here is derived from an EMBL/GenBank/DDBJ whole genome shotgun (WGS) entry which is preliminary data.</text>
</comment>
<organism evidence="1 2">
    <name type="scientific">Fusarium torreyae</name>
    <dbReference type="NCBI Taxonomy" id="1237075"/>
    <lineage>
        <taxon>Eukaryota</taxon>
        <taxon>Fungi</taxon>
        <taxon>Dikarya</taxon>
        <taxon>Ascomycota</taxon>
        <taxon>Pezizomycotina</taxon>
        <taxon>Sordariomycetes</taxon>
        <taxon>Hypocreomycetidae</taxon>
        <taxon>Hypocreales</taxon>
        <taxon>Nectriaceae</taxon>
        <taxon>Fusarium</taxon>
    </lineage>
</organism>
<protein>
    <recommendedName>
        <fullName evidence="3">Transcription factor domain-containing protein</fullName>
    </recommendedName>
</protein>
<evidence type="ECO:0000313" key="2">
    <source>
        <dbReference type="Proteomes" id="UP001152049"/>
    </source>
</evidence>
<dbReference type="AlphaFoldDB" id="A0A9W8RVA9"/>
<reference evidence="1" key="1">
    <citation type="submission" date="2022-09" db="EMBL/GenBank/DDBJ databases">
        <title>Fusarium specimens isolated from Avocado Roots.</title>
        <authorList>
            <person name="Stajich J."/>
            <person name="Roper C."/>
            <person name="Heimlech-Rivalta G."/>
        </authorList>
    </citation>
    <scope>NUCLEOTIDE SEQUENCE</scope>
    <source>
        <strain evidence="1">CF00136</strain>
    </source>
</reference>
<gene>
    <name evidence="1" type="ORF">NW762_010282</name>
</gene>
<evidence type="ECO:0008006" key="3">
    <source>
        <dbReference type="Google" id="ProtNLM"/>
    </source>
</evidence>
<dbReference type="OrthoDB" id="4216928at2759"/>
<name>A0A9W8RVA9_9HYPO</name>
<sequence length="347" mass="39388">MLDSILEPTDDFTNELFQDQELLEYDSLVPAGLDLDINPVASESNPRLLTTAQAALDRSQLVFVSQRTRLVSSRLQYIMDKILTAPSQMVLENEMPWCHTHLYNDGMPKSMQHAVSSAALHAAKNDKNAGVIRNNIEDRVQDLLSSPPATTPIEALAYAQALFMYQVLRLSETDVRIRFTYEATMPHLEEAAHALIPYIDFDSTLHTEEQGRNLDLIPLYPALAAHGFWASWVFQESARRTLAIINFFVLTYYFMKGEPGRCSQNQSVTRSVIMSAHLWNAQDPIDFALAWKNRRHFLIDVNKLNDVMTLIQDAEKDDIDDFGVLWLIALLGFQEAKGWLAMRGITL</sequence>
<accession>A0A9W8RVA9</accession>